<dbReference type="InterPro" id="IPR000073">
    <property type="entry name" value="AB_hydrolase_1"/>
</dbReference>
<evidence type="ECO:0000313" key="3">
    <source>
        <dbReference type="EMBL" id="EFE36946.1"/>
    </source>
</evidence>
<dbReference type="FunFam" id="3.90.190.10:FF:000090">
    <property type="entry name" value="Dual specificity phosphatase catalytic domain protein"/>
    <property type="match status" value="1"/>
</dbReference>
<dbReference type="HOGENOM" id="CLU_013931_1_0_1"/>
<reference evidence="4" key="1">
    <citation type="journal article" date="2011" name="Genome Biol.">
        <title>Comparative and functional genomics provide insights into the pathogenicity of dermatophytic fungi.</title>
        <authorList>
            <person name="Burmester A."/>
            <person name="Shelest E."/>
            <person name="Gloeckner G."/>
            <person name="Heddergott C."/>
            <person name="Schindler S."/>
            <person name="Staib P."/>
            <person name="Heidel A."/>
            <person name="Felder M."/>
            <person name="Petzold A."/>
            <person name="Szafranski K."/>
            <person name="Feuermann M."/>
            <person name="Pedruzzi I."/>
            <person name="Priebe S."/>
            <person name="Groth M."/>
            <person name="Winkler R."/>
            <person name="Li W."/>
            <person name="Kniemeyer O."/>
            <person name="Schroeckh V."/>
            <person name="Hertweck C."/>
            <person name="Hube B."/>
            <person name="White T.C."/>
            <person name="Platzer M."/>
            <person name="Guthke R."/>
            <person name="Heitman J."/>
            <person name="Woestemeyer J."/>
            <person name="Zipfel P.F."/>
            <person name="Monod M."/>
            <person name="Brakhage A.A."/>
        </authorList>
    </citation>
    <scope>NUCLEOTIDE SEQUENCE [LARGE SCALE GENOMIC DNA]</scope>
    <source>
        <strain evidence="4">ATCC MYA-4681 / CBS 112371</strain>
    </source>
</reference>
<dbReference type="PANTHER" id="PTHR10367">
    <property type="entry name" value="MRNA-CAPPING ENZYME"/>
    <property type="match status" value="1"/>
</dbReference>
<feature type="transmembrane region" description="Helical" evidence="1">
    <location>
        <begin position="55"/>
        <end position="77"/>
    </location>
</feature>
<name>D4AJM3_ARTBC</name>
<dbReference type="SUPFAM" id="SSF52799">
    <property type="entry name" value="(Phosphotyrosine protein) phosphatases II"/>
    <property type="match status" value="1"/>
</dbReference>
<keyword evidence="1" id="KW-0812">Transmembrane</keyword>
<sequence length="731" mass="82167">MAARFQVPTVGLSASDSLLESIRESCYNQASRLMHYILDLKDRVDLGRYVGFGGYYQMSATIALLLIGGGIVSWRLLNYGPDGRRILNSRTISVRPRKPRERDDAAWAYATSLLRRASFQRQDDNALLNILGDIAFSDPGILKKHSSYHSYTTSVCTYPKIRTFYYPHPHTEKFPTKPKVLPLLVFIHGLGGCLAQFNHLLHSMITVGPCFGIDLPGCGLSTFAPRKWSAYSIEALTELVANAIEKHRDASRNQDVIIVAHSMGCSIAALMASSESESMVEVKKHIAGIVAICPVSEPPSKESVNLFKRILYLPDFIFNVWRWWDRIGGRDSPSVRRLVSHPAAPETLDLQYRYNLLSRTPVWRRMAWGSLPRYGKLGQPISGIPGMDTWESIHIPLFFVAGESDGVTKPKEVATLLRYFILARPAAGDDGGEASARAMSNDLPTGILLHNFVQVPETAIDRRIHHEGATWLANPDGTQVLDAYVFPAPASHSLLFDLNTYRTLSGLIQSFVAANIDLRLSAGWQLQHLSTSGKWDVKNLAKWQAVTPVSEPLGHTFVAMKTLRGVDTHHSPEAFIKDWGGKIYAVIDISHESPVYDPTQLELGGIKYFKLPTVSKIPPSTDEVREFMKIVRKLREEMVMKFRPISGPASLPKIAVHCHYGFNRTGFFIVSWLIEEEAYLISQALEEFERVRPPGIRHEHFIDALHARYHLLDHTRRNSQQHSRVAARRDY</sequence>
<dbReference type="Gene3D" id="3.40.50.1820">
    <property type="entry name" value="alpha/beta hydrolase"/>
    <property type="match status" value="1"/>
</dbReference>
<dbReference type="STRING" id="663331.D4AJM3"/>
<evidence type="ECO:0000313" key="4">
    <source>
        <dbReference type="Proteomes" id="UP000008866"/>
    </source>
</evidence>
<dbReference type="InterPro" id="IPR029058">
    <property type="entry name" value="AB_hydrolase_fold"/>
</dbReference>
<keyword evidence="1" id="KW-0472">Membrane</keyword>
<protein>
    <recommendedName>
        <fullName evidence="2">Tyrosine specific protein phosphatases domain-containing protein</fullName>
    </recommendedName>
</protein>
<comment type="caution">
    <text evidence="3">The sequence shown here is derived from an EMBL/GenBank/DDBJ whole genome shotgun (WGS) entry which is preliminary data.</text>
</comment>
<dbReference type="Proteomes" id="UP000008866">
    <property type="component" value="Unassembled WGS sequence"/>
</dbReference>
<dbReference type="GeneID" id="9522436"/>
<keyword evidence="4" id="KW-1185">Reference proteome</keyword>
<dbReference type="PROSITE" id="PS50056">
    <property type="entry name" value="TYR_PHOSPHATASE_2"/>
    <property type="match status" value="1"/>
</dbReference>
<dbReference type="KEGG" id="abe:ARB_04473"/>
<dbReference type="InterPro" id="IPR029021">
    <property type="entry name" value="Prot-tyrosine_phosphatase-like"/>
</dbReference>
<dbReference type="EMBL" id="ABSU01000001">
    <property type="protein sequence ID" value="EFE36946.1"/>
    <property type="molecule type" value="Genomic_DNA"/>
</dbReference>
<gene>
    <name evidence="3" type="ORF">ARB_04473</name>
</gene>
<proteinExistence type="predicted"/>
<dbReference type="RefSeq" id="XP_003017591.1">
    <property type="nucleotide sequence ID" value="XM_003017545.1"/>
</dbReference>
<organism evidence="3 4">
    <name type="scientific">Arthroderma benhamiae (strain ATCC MYA-4681 / CBS 112371)</name>
    <name type="common">Trichophyton mentagrophytes</name>
    <dbReference type="NCBI Taxonomy" id="663331"/>
    <lineage>
        <taxon>Eukaryota</taxon>
        <taxon>Fungi</taxon>
        <taxon>Dikarya</taxon>
        <taxon>Ascomycota</taxon>
        <taxon>Pezizomycotina</taxon>
        <taxon>Eurotiomycetes</taxon>
        <taxon>Eurotiomycetidae</taxon>
        <taxon>Onygenales</taxon>
        <taxon>Arthrodermataceae</taxon>
        <taxon>Trichophyton</taxon>
    </lineage>
</organism>
<dbReference type="PANTHER" id="PTHR10367:SF25">
    <property type="entry name" value="DUAL SPECIFICITY PHOSPHATASE CATALYTIC DOMAIN PROTEIN (AFU_ORTHOLOGUE AFUA_1G03540)"/>
    <property type="match status" value="1"/>
</dbReference>
<dbReference type="InterPro" id="IPR016130">
    <property type="entry name" value="Tyr_Pase_AS"/>
</dbReference>
<dbReference type="eggNOG" id="KOG2386">
    <property type="taxonomic scope" value="Eukaryota"/>
</dbReference>
<accession>D4AJM3</accession>
<dbReference type="OMA" id="PGIRHGH"/>
<evidence type="ECO:0000259" key="2">
    <source>
        <dbReference type="PROSITE" id="PS50056"/>
    </source>
</evidence>
<feature type="domain" description="Tyrosine specific protein phosphatases" evidence="2">
    <location>
        <begin position="625"/>
        <end position="693"/>
    </location>
</feature>
<dbReference type="Gene3D" id="3.90.190.10">
    <property type="entry name" value="Protein tyrosine phosphatase superfamily"/>
    <property type="match status" value="1"/>
</dbReference>
<dbReference type="GO" id="GO:0004484">
    <property type="term" value="F:mRNA guanylyltransferase activity"/>
    <property type="evidence" value="ECO:0007669"/>
    <property type="project" value="TreeGrafter"/>
</dbReference>
<dbReference type="Pfam" id="PF00561">
    <property type="entry name" value="Abhydrolase_1"/>
    <property type="match status" value="1"/>
</dbReference>
<dbReference type="PROSITE" id="PS00383">
    <property type="entry name" value="TYR_PHOSPHATASE_1"/>
    <property type="match status" value="1"/>
</dbReference>
<dbReference type="AlphaFoldDB" id="D4AJM3"/>
<dbReference type="InterPro" id="IPR000387">
    <property type="entry name" value="Tyr_Pase_dom"/>
</dbReference>
<dbReference type="GO" id="GO:0006370">
    <property type="term" value="P:7-methylguanosine mRNA capping"/>
    <property type="evidence" value="ECO:0007669"/>
    <property type="project" value="TreeGrafter"/>
</dbReference>
<dbReference type="SUPFAM" id="SSF53474">
    <property type="entry name" value="alpha/beta-Hydrolases"/>
    <property type="match status" value="1"/>
</dbReference>
<evidence type="ECO:0000256" key="1">
    <source>
        <dbReference type="SAM" id="Phobius"/>
    </source>
</evidence>
<dbReference type="InterPro" id="IPR051029">
    <property type="entry name" value="mRNA_Capping_Enz/RNA_Phosphat"/>
</dbReference>
<keyword evidence="1" id="KW-1133">Transmembrane helix</keyword>